<keyword evidence="2" id="KW-1185">Reference proteome</keyword>
<comment type="caution">
    <text evidence="1">The sequence shown here is derived from an EMBL/GenBank/DDBJ whole genome shotgun (WGS) entry which is preliminary data.</text>
</comment>
<proteinExistence type="predicted"/>
<dbReference type="InterPro" id="IPR029063">
    <property type="entry name" value="SAM-dependent_MTases_sf"/>
</dbReference>
<evidence type="ECO:0008006" key="3">
    <source>
        <dbReference type="Google" id="ProtNLM"/>
    </source>
</evidence>
<evidence type="ECO:0000313" key="2">
    <source>
        <dbReference type="Proteomes" id="UP000076874"/>
    </source>
</evidence>
<protein>
    <recommendedName>
        <fullName evidence="3">Methyltransferase domain-containing protein</fullName>
    </recommendedName>
</protein>
<reference evidence="1 2" key="1">
    <citation type="journal article" date="2016" name="Genome Biol. Evol.">
        <title>Divergent and convergent evolution of fungal pathogenicity.</title>
        <authorList>
            <person name="Shang Y."/>
            <person name="Xiao G."/>
            <person name="Zheng P."/>
            <person name="Cen K."/>
            <person name="Zhan S."/>
            <person name="Wang C."/>
        </authorList>
    </citation>
    <scope>NUCLEOTIDE SEQUENCE [LARGE SCALE GENOMIC DNA]</scope>
    <source>
        <strain evidence="1 2">RCEF 264</strain>
    </source>
</reference>
<dbReference type="Pfam" id="PF13489">
    <property type="entry name" value="Methyltransf_23"/>
    <property type="match status" value="1"/>
</dbReference>
<name>A0A167YU24_9HYPO</name>
<dbReference type="EMBL" id="AZHD01000002">
    <property type="protein sequence ID" value="OAA66685.1"/>
    <property type="molecule type" value="Genomic_DNA"/>
</dbReference>
<sequence>MGSLSPQELSACLLYATEWLDGESHLAALKHRQQLVQAWGVPRGASVLEIGPGQGELTVVLADAVGAQGRVVAVDNAPLEWGTPDYASSQAHVLSSTVGHQISFVQAEPTVYLAEGAGGQTFDFIVFGYSIWYFSAPDILARTLREARQHVLHGVLVAEHSLLAPLPAQVPHVLAALADNALESFRGEESKRNIRCALSPRQITRLAAEAGWVLVKEQLATPLQKQVDGRMEVRMVVKSRLFRGDLDAVVSRVDAKVGTMLQSMVDAVAASVEILETGLDGVQNMDVWIARFEKETRIEPQVRD</sequence>
<gene>
    <name evidence="1" type="ORF">SPI_01261</name>
</gene>
<evidence type="ECO:0000313" key="1">
    <source>
        <dbReference type="EMBL" id="OAA66685.1"/>
    </source>
</evidence>
<dbReference type="Proteomes" id="UP000076874">
    <property type="component" value="Unassembled WGS sequence"/>
</dbReference>
<dbReference type="SUPFAM" id="SSF53335">
    <property type="entry name" value="S-adenosyl-L-methionine-dependent methyltransferases"/>
    <property type="match status" value="1"/>
</dbReference>
<dbReference type="STRING" id="1081102.A0A167YU24"/>
<dbReference type="AlphaFoldDB" id="A0A167YU24"/>
<accession>A0A167YU24</accession>
<organism evidence="1 2">
    <name type="scientific">Niveomyces insectorum RCEF 264</name>
    <dbReference type="NCBI Taxonomy" id="1081102"/>
    <lineage>
        <taxon>Eukaryota</taxon>
        <taxon>Fungi</taxon>
        <taxon>Dikarya</taxon>
        <taxon>Ascomycota</taxon>
        <taxon>Pezizomycotina</taxon>
        <taxon>Sordariomycetes</taxon>
        <taxon>Hypocreomycetidae</taxon>
        <taxon>Hypocreales</taxon>
        <taxon>Cordycipitaceae</taxon>
        <taxon>Niveomyces</taxon>
    </lineage>
</organism>
<dbReference type="OrthoDB" id="8300214at2759"/>
<dbReference type="Gene3D" id="3.40.50.150">
    <property type="entry name" value="Vaccinia Virus protein VP39"/>
    <property type="match status" value="1"/>
</dbReference>